<sequence length="166" mass="18671">MNTSTPAHSAFAAFELFRDPRGRLVCTMPNGTAHVGVVPVRAFPITAPGEGISLVGCDGHELLWFDRLERLPEPARALIEAELAEREFMPTLQRLVSVSTFSTPSVWQVDTDRGPTRFELKGEEDIRRLPGDRARLMITSADGLHFIIDDLHALDRHSRRLIERFL</sequence>
<reference evidence="2 3" key="1">
    <citation type="submission" date="2018-11" db="EMBL/GenBank/DDBJ databases">
        <title>Genomic Encyclopedia of Type Strains, Phase IV (KMG-IV): sequencing the most valuable type-strain genomes for metagenomic binning, comparative biology and taxonomic classification.</title>
        <authorList>
            <person name="Goeker M."/>
        </authorList>
    </citation>
    <scope>NUCLEOTIDE SEQUENCE [LARGE SCALE GENOMIC DNA]</scope>
    <source>
        <strain evidence="2 3">DSM 101684</strain>
    </source>
</reference>
<keyword evidence="3" id="KW-1185">Reference proteome</keyword>
<dbReference type="Pfam" id="PF08909">
    <property type="entry name" value="DUF1854"/>
    <property type="match status" value="1"/>
</dbReference>
<comment type="caution">
    <text evidence="2">The sequence shown here is derived from an EMBL/GenBank/DDBJ whole genome shotgun (WGS) entry which is preliminary data.</text>
</comment>
<accession>A0A3N4UXY6</accession>
<dbReference type="AlphaFoldDB" id="A0A3N4UXY6"/>
<evidence type="ECO:0000313" key="2">
    <source>
        <dbReference type="EMBL" id="RPE72429.1"/>
    </source>
</evidence>
<organism evidence="2 3">
    <name type="scientific">Tibeticola sediminis</name>
    <dbReference type="NCBI Taxonomy" id="1917811"/>
    <lineage>
        <taxon>Bacteria</taxon>
        <taxon>Pseudomonadati</taxon>
        <taxon>Pseudomonadota</taxon>
        <taxon>Betaproteobacteria</taxon>
        <taxon>Burkholderiales</taxon>
        <taxon>Comamonadaceae</taxon>
        <taxon>Tibeticola</taxon>
    </lineage>
</organism>
<name>A0A3N4UXY6_9BURK</name>
<dbReference type="EMBL" id="RKQL01000001">
    <property type="protein sequence ID" value="RPE72429.1"/>
    <property type="molecule type" value="Genomic_DNA"/>
</dbReference>
<dbReference type="Proteomes" id="UP000272193">
    <property type="component" value="Unassembled WGS sequence"/>
</dbReference>
<proteinExistence type="predicted"/>
<gene>
    <name evidence="2" type="ORF">EDC62_0118</name>
</gene>
<dbReference type="InterPro" id="IPR015005">
    <property type="entry name" value="DUF1854"/>
</dbReference>
<feature type="domain" description="DUF1854" evidence="1">
    <location>
        <begin position="34"/>
        <end position="165"/>
    </location>
</feature>
<evidence type="ECO:0000259" key="1">
    <source>
        <dbReference type="Pfam" id="PF08909"/>
    </source>
</evidence>
<dbReference type="RefSeq" id="WP_124219302.1">
    <property type="nucleotide sequence ID" value="NZ_RKQL01000001.1"/>
</dbReference>
<protein>
    <submittedName>
        <fullName evidence="2">Uncharacterized protein DUF1854</fullName>
    </submittedName>
</protein>
<evidence type="ECO:0000313" key="3">
    <source>
        <dbReference type="Proteomes" id="UP000272193"/>
    </source>
</evidence>
<dbReference type="OrthoDB" id="212426at2"/>